<evidence type="ECO:0000259" key="3">
    <source>
        <dbReference type="PROSITE" id="PS51737"/>
    </source>
</evidence>
<sequence>MYMLEELITTARRVYCLYRVSTLGQVEKDDIPMQKEACREFVQQHPGWEIVKEFSEKGVSGFKVSAKDRDAVQEIQRDALQNKFDILLVFMFDRLGRREDETPFVVEWFAKNGIEVWSVKEGQQRFDTHVDKLLNYIRYWQASGESIKTSVRTKTRMEQLTKEGCFTGGVVPFGYRLEHKGRTNKRNQDVGDLVVDPDEAEIVKLIFQKYLYEGYGAQRLCRYLTEQGIKNKKGRNIPTTSINRIIKNPIYTGVIRNGDSQSDVLTDLQIIDEETFEKAQQLMEKRVTRHNDVPLNTKGRSLLVGNIYCGHCGGRLTLTTSGRKRVRKDGTVIRETRARYQCHYNIRHPGECDGQSGYGVEKLDKLVDQIIRIQLGRIWSAPSQELIAKQQAKEVDLAKSKLNLLNEQYRQKQREYQDLRAETIKVIQGNSRLNVDLLNSLVAETSEQIKQLSWQIQTATAELEETVQSASQVLREYDQLIGWAEMYDNCTFEAKKMIVAQFVKEVHVRRDYEIDIEFNVSFEEFQALYLDKEPEEIRGRRNDTVLAMETKTRQVV</sequence>
<dbReference type="Gene3D" id="3.40.50.1390">
    <property type="entry name" value="Resolvase, N-terminal catalytic domain"/>
    <property type="match status" value="1"/>
</dbReference>
<dbReference type="InterPro" id="IPR025827">
    <property type="entry name" value="Zn_ribbon_recom_dom"/>
</dbReference>
<keyword evidence="5" id="KW-1185">Reference proteome</keyword>
<dbReference type="CDD" id="cd00338">
    <property type="entry name" value="Ser_Recombinase"/>
    <property type="match status" value="1"/>
</dbReference>
<dbReference type="SMART" id="SM00857">
    <property type="entry name" value="Resolvase"/>
    <property type="match status" value="1"/>
</dbReference>
<dbReference type="AlphaFoldDB" id="A0A923MER4"/>
<dbReference type="InterPro" id="IPR050639">
    <property type="entry name" value="SSR_resolvase"/>
</dbReference>
<reference evidence="4" key="1">
    <citation type="submission" date="2020-08" db="EMBL/GenBank/DDBJ databases">
        <title>Genome public.</title>
        <authorList>
            <person name="Liu C."/>
            <person name="Sun Q."/>
        </authorList>
    </citation>
    <scope>NUCLEOTIDE SEQUENCE</scope>
    <source>
        <strain evidence="4">BX15</strain>
    </source>
</reference>
<feature type="coiled-coil region" evidence="1">
    <location>
        <begin position="388"/>
        <end position="462"/>
    </location>
</feature>
<dbReference type="Proteomes" id="UP000620327">
    <property type="component" value="Unassembled WGS sequence"/>
</dbReference>
<dbReference type="InterPro" id="IPR036162">
    <property type="entry name" value="Resolvase-like_N_sf"/>
</dbReference>
<gene>
    <name evidence="4" type="ORF">H8Z83_01335</name>
</gene>
<dbReference type="Pfam" id="PF13408">
    <property type="entry name" value="Zn_ribbon_recom"/>
    <property type="match status" value="1"/>
</dbReference>
<feature type="domain" description="Resolvase/invertase-type recombinase catalytic" evidence="2">
    <location>
        <begin position="13"/>
        <end position="164"/>
    </location>
</feature>
<accession>A0A923MER4</accession>
<dbReference type="Gene3D" id="3.90.1750.20">
    <property type="entry name" value="Putative Large Serine Recombinase, Chain B, Domain 2"/>
    <property type="match status" value="1"/>
</dbReference>
<feature type="domain" description="Recombinase" evidence="3">
    <location>
        <begin position="172"/>
        <end position="289"/>
    </location>
</feature>
<evidence type="ECO:0000313" key="5">
    <source>
        <dbReference type="Proteomes" id="UP000620327"/>
    </source>
</evidence>
<dbReference type="EMBL" id="JACOQI010000001">
    <property type="protein sequence ID" value="MBC5768993.1"/>
    <property type="molecule type" value="Genomic_DNA"/>
</dbReference>
<dbReference type="InterPro" id="IPR038109">
    <property type="entry name" value="DNA_bind_recomb_sf"/>
</dbReference>
<dbReference type="GO" id="GO:0000150">
    <property type="term" value="F:DNA strand exchange activity"/>
    <property type="evidence" value="ECO:0007669"/>
    <property type="project" value="InterPro"/>
</dbReference>
<name>A0A923MER4_9FIRM</name>
<dbReference type="Pfam" id="PF00239">
    <property type="entry name" value="Resolvase"/>
    <property type="match status" value="1"/>
</dbReference>
<evidence type="ECO:0000256" key="1">
    <source>
        <dbReference type="SAM" id="Coils"/>
    </source>
</evidence>
<dbReference type="InterPro" id="IPR006119">
    <property type="entry name" value="Resolv_N"/>
</dbReference>
<dbReference type="SUPFAM" id="SSF53041">
    <property type="entry name" value="Resolvase-like"/>
    <property type="match status" value="1"/>
</dbReference>
<dbReference type="PROSITE" id="PS51737">
    <property type="entry name" value="RECOMBINASE_DNA_BIND"/>
    <property type="match status" value="1"/>
</dbReference>
<dbReference type="GO" id="GO:0003677">
    <property type="term" value="F:DNA binding"/>
    <property type="evidence" value="ECO:0007669"/>
    <property type="project" value="InterPro"/>
</dbReference>
<dbReference type="Pfam" id="PF07508">
    <property type="entry name" value="Recombinase"/>
    <property type="match status" value="1"/>
</dbReference>
<dbReference type="PANTHER" id="PTHR30461">
    <property type="entry name" value="DNA-INVERTASE FROM LAMBDOID PROPHAGE"/>
    <property type="match status" value="1"/>
</dbReference>
<evidence type="ECO:0000259" key="2">
    <source>
        <dbReference type="PROSITE" id="PS51736"/>
    </source>
</evidence>
<dbReference type="PANTHER" id="PTHR30461:SF23">
    <property type="entry name" value="DNA RECOMBINASE-RELATED"/>
    <property type="match status" value="1"/>
</dbReference>
<dbReference type="InterPro" id="IPR011109">
    <property type="entry name" value="DNA_bind_recombinase_dom"/>
</dbReference>
<protein>
    <submittedName>
        <fullName evidence="4">Recombinase family protein</fullName>
    </submittedName>
</protein>
<dbReference type="PROSITE" id="PS51736">
    <property type="entry name" value="RECOMBINASES_3"/>
    <property type="match status" value="1"/>
</dbReference>
<comment type="caution">
    <text evidence="4">The sequence shown here is derived from an EMBL/GenBank/DDBJ whole genome shotgun (WGS) entry which is preliminary data.</text>
</comment>
<evidence type="ECO:0000313" key="4">
    <source>
        <dbReference type="EMBL" id="MBC5768993.1"/>
    </source>
</evidence>
<proteinExistence type="predicted"/>
<organism evidence="4 5">
    <name type="scientific">Dysosmobacter segnis</name>
    <dbReference type="NCBI Taxonomy" id="2763042"/>
    <lineage>
        <taxon>Bacteria</taxon>
        <taxon>Bacillati</taxon>
        <taxon>Bacillota</taxon>
        <taxon>Clostridia</taxon>
        <taxon>Eubacteriales</taxon>
        <taxon>Oscillospiraceae</taxon>
        <taxon>Dysosmobacter</taxon>
    </lineage>
</organism>
<keyword evidence="1" id="KW-0175">Coiled coil</keyword>